<protein>
    <submittedName>
        <fullName evidence="1">Uncharacterized protein</fullName>
    </submittedName>
</protein>
<dbReference type="EMBL" id="KZ451959">
    <property type="protein sequence ID" value="PKA57892.1"/>
    <property type="molecule type" value="Genomic_DNA"/>
</dbReference>
<gene>
    <name evidence="1" type="ORF">AXF42_Ash012431</name>
</gene>
<keyword evidence="2" id="KW-1185">Reference proteome</keyword>
<sequence length="83" mass="9066">MAVPIGLACDSAGARYMRTIADGIDSKFAGFCVSMDTEFCEVISLLSRIGPECDNADHLDCTPSVKHFMLLWLKMAAEQNVVH</sequence>
<dbReference type="Proteomes" id="UP000236161">
    <property type="component" value="Unassembled WGS sequence"/>
</dbReference>
<accession>A0A2I0AQR7</accession>
<evidence type="ECO:0000313" key="1">
    <source>
        <dbReference type="EMBL" id="PKA57892.1"/>
    </source>
</evidence>
<dbReference type="AlphaFoldDB" id="A0A2I0AQR7"/>
<organism evidence="1 2">
    <name type="scientific">Apostasia shenzhenica</name>
    <dbReference type="NCBI Taxonomy" id="1088818"/>
    <lineage>
        <taxon>Eukaryota</taxon>
        <taxon>Viridiplantae</taxon>
        <taxon>Streptophyta</taxon>
        <taxon>Embryophyta</taxon>
        <taxon>Tracheophyta</taxon>
        <taxon>Spermatophyta</taxon>
        <taxon>Magnoliopsida</taxon>
        <taxon>Liliopsida</taxon>
        <taxon>Asparagales</taxon>
        <taxon>Orchidaceae</taxon>
        <taxon>Apostasioideae</taxon>
        <taxon>Apostasia</taxon>
    </lineage>
</organism>
<proteinExistence type="predicted"/>
<evidence type="ECO:0000313" key="2">
    <source>
        <dbReference type="Proteomes" id="UP000236161"/>
    </source>
</evidence>
<reference evidence="1 2" key="1">
    <citation type="journal article" date="2017" name="Nature">
        <title>The Apostasia genome and the evolution of orchids.</title>
        <authorList>
            <person name="Zhang G.Q."/>
            <person name="Liu K.W."/>
            <person name="Li Z."/>
            <person name="Lohaus R."/>
            <person name="Hsiao Y.Y."/>
            <person name="Niu S.C."/>
            <person name="Wang J.Y."/>
            <person name="Lin Y.C."/>
            <person name="Xu Q."/>
            <person name="Chen L.J."/>
            <person name="Yoshida K."/>
            <person name="Fujiwara S."/>
            <person name="Wang Z.W."/>
            <person name="Zhang Y.Q."/>
            <person name="Mitsuda N."/>
            <person name="Wang M."/>
            <person name="Liu G.H."/>
            <person name="Pecoraro L."/>
            <person name="Huang H.X."/>
            <person name="Xiao X.J."/>
            <person name="Lin M."/>
            <person name="Wu X.Y."/>
            <person name="Wu W.L."/>
            <person name="Chen Y.Y."/>
            <person name="Chang S.B."/>
            <person name="Sakamoto S."/>
            <person name="Ohme-Takagi M."/>
            <person name="Yagi M."/>
            <person name="Zeng S.J."/>
            <person name="Shen C.Y."/>
            <person name="Yeh C.M."/>
            <person name="Luo Y.B."/>
            <person name="Tsai W.C."/>
            <person name="Van de Peer Y."/>
            <person name="Liu Z.J."/>
        </authorList>
    </citation>
    <scope>NUCLEOTIDE SEQUENCE [LARGE SCALE GENOMIC DNA]</scope>
    <source>
        <strain evidence="2">cv. Shenzhen</strain>
        <tissue evidence="1">Stem</tissue>
    </source>
</reference>
<name>A0A2I0AQR7_9ASPA</name>